<evidence type="ECO:0000259" key="15">
    <source>
        <dbReference type="PROSITE" id="PS50110"/>
    </source>
</evidence>
<dbReference type="PROSITE" id="PS50894">
    <property type="entry name" value="HPT"/>
    <property type="match status" value="1"/>
</dbReference>
<dbReference type="Pfam" id="PF00072">
    <property type="entry name" value="Response_reg"/>
    <property type="match status" value="1"/>
</dbReference>
<evidence type="ECO:0000256" key="13">
    <source>
        <dbReference type="PROSITE-ProRule" id="PRU00169"/>
    </source>
</evidence>
<gene>
    <name evidence="18" type="ORF">CFE62_005395</name>
</gene>
<dbReference type="InterPro" id="IPR005467">
    <property type="entry name" value="His_kinase_dom"/>
</dbReference>
<dbReference type="SMART" id="SM00387">
    <property type="entry name" value="HATPase_c"/>
    <property type="match status" value="1"/>
</dbReference>
<evidence type="ECO:0000313" key="18">
    <source>
        <dbReference type="EMBL" id="RDH40126.1"/>
    </source>
</evidence>
<keyword evidence="9" id="KW-1133">Transmembrane helix</keyword>
<dbReference type="PANTHER" id="PTHR45339:SF1">
    <property type="entry name" value="HYBRID SIGNAL TRANSDUCTION HISTIDINE KINASE J"/>
    <property type="match status" value="1"/>
</dbReference>
<dbReference type="Pfam" id="PF08448">
    <property type="entry name" value="PAS_4"/>
    <property type="match status" value="1"/>
</dbReference>
<dbReference type="InterPro" id="IPR003661">
    <property type="entry name" value="HisK_dim/P_dom"/>
</dbReference>
<feature type="domain" description="HPt" evidence="17">
    <location>
        <begin position="596"/>
        <end position="693"/>
    </location>
</feature>
<proteinExistence type="predicted"/>
<comment type="caution">
    <text evidence="18">The sequence shown here is derived from an EMBL/GenBank/DDBJ whole genome shotgun (WGS) entry which is preliminary data.</text>
</comment>
<evidence type="ECO:0000256" key="4">
    <source>
        <dbReference type="ARBA" id="ARBA00022475"/>
    </source>
</evidence>
<feature type="modified residue" description="Phosphohistidine" evidence="12">
    <location>
        <position position="635"/>
    </location>
</feature>
<dbReference type="InterPro" id="IPR036890">
    <property type="entry name" value="HATPase_C_sf"/>
</dbReference>
<dbReference type="Proteomes" id="UP000226429">
    <property type="component" value="Unassembled WGS sequence"/>
</dbReference>
<keyword evidence="19" id="KW-1185">Reference proteome</keyword>
<feature type="domain" description="Response regulatory" evidence="15">
    <location>
        <begin position="446"/>
        <end position="564"/>
    </location>
</feature>
<dbReference type="InterPro" id="IPR000014">
    <property type="entry name" value="PAS"/>
</dbReference>
<evidence type="ECO:0000256" key="12">
    <source>
        <dbReference type="PROSITE-ProRule" id="PRU00110"/>
    </source>
</evidence>
<keyword evidence="18" id="KW-0808">Transferase</keyword>
<evidence type="ECO:0000259" key="14">
    <source>
        <dbReference type="PROSITE" id="PS50109"/>
    </source>
</evidence>
<dbReference type="Gene3D" id="3.40.50.2300">
    <property type="match status" value="1"/>
</dbReference>
<dbReference type="SMART" id="SM00448">
    <property type="entry name" value="REC"/>
    <property type="match status" value="1"/>
</dbReference>
<comment type="subcellular location">
    <subcellularLocation>
        <location evidence="2">Cell membrane</location>
        <topology evidence="2">Multi-pass membrane protein</topology>
    </subcellularLocation>
</comment>
<dbReference type="InterPro" id="IPR036641">
    <property type="entry name" value="HPT_dom_sf"/>
</dbReference>
<dbReference type="SUPFAM" id="SSF55785">
    <property type="entry name" value="PYP-like sensor domain (PAS domain)"/>
    <property type="match status" value="1"/>
</dbReference>
<dbReference type="FunFam" id="3.30.565.10:FF:000010">
    <property type="entry name" value="Sensor histidine kinase RcsC"/>
    <property type="match status" value="1"/>
</dbReference>
<dbReference type="InterPro" id="IPR004358">
    <property type="entry name" value="Sig_transdc_His_kin-like_C"/>
</dbReference>
<name>A0A370CIJ5_9COXI</name>
<dbReference type="AlphaFoldDB" id="A0A370CIJ5"/>
<dbReference type="SMART" id="SM00388">
    <property type="entry name" value="HisKA"/>
    <property type="match status" value="1"/>
</dbReference>
<feature type="domain" description="PAC" evidence="16">
    <location>
        <begin position="108"/>
        <end position="161"/>
    </location>
</feature>
<evidence type="ECO:0000256" key="8">
    <source>
        <dbReference type="ARBA" id="ARBA00022840"/>
    </source>
</evidence>
<keyword evidence="18" id="KW-0418">Kinase</keyword>
<dbReference type="NCBIfam" id="TIGR00229">
    <property type="entry name" value="sensory_box"/>
    <property type="match status" value="1"/>
</dbReference>
<keyword evidence="6" id="KW-0812">Transmembrane</keyword>
<dbReference type="PROSITE" id="PS50109">
    <property type="entry name" value="HIS_KIN"/>
    <property type="match status" value="1"/>
</dbReference>
<dbReference type="PRINTS" id="PR00344">
    <property type="entry name" value="BCTRLSENSOR"/>
</dbReference>
<keyword evidence="4" id="KW-1003">Cell membrane</keyword>
<keyword evidence="8" id="KW-0067">ATP-binding</keyword>
<evidence type="ECO:0000256" key="3">
    <source>
        <dbReference type="ARBA" id="ARBA00012438"/>
    </source>
</evidence>
<reference evidence="18 19" key="1">
    <citation type="journal article" date="2017" name="Int. J. Syst. Evol. Microbiol.">
        <title>Aquarickettsiella crustaci n. gen. n. sp. (Gammaproteobacteria: Legionellales: Coxiellaceae); a bacterial pathogen of the freshwater crustacean: Gammarus fossarum (Malacostraca: Amphipoda).</title>
        <authorList>
            <person name="Bojko J."/>
            <person name="Dunn A.M."/>
            <person name="Stebbing P.D."/>
            <person name="Van Aerle R."/>
            <person name="Bacela-Spychalska K."/>
            <person name="Bean T.P."/>
            <person name="Stentiford G.D."/>
        </authorList>
    </citation>
    <scope>NUCLEOTIDE SEQUENCE [LARGE SCALE GENOMIC DNA]</scope>
    <source>
        <strain evidence="18">RA15029</strain>
    </source>
</reference>
<dbReference type="GO" id="GO:0000155">
    <property type="term" value="F:phosphorelay sensor kinase activity"/>
    <property type="evidence" value="ECO:0007669"/>
    <property type="project" value="InterPro"/>
</dbReference>
<comment type="catalytic activity">
    <reaction evidence="1">
        <text>ATP + protein L-histidine = ADP + protein N-phospho-L-histidine.</text>
        <dbReference type="EC" id="2.7.13.3"/>
    </reaction>
</comment>
<keyword evidence="7" id="KW-0547">Nucleotide-binding</keyword>
<dbReference type="SUPFAM" id="SSF47226">
    <property type="entry name" value="Histidine-containing phosphotransfer domain, HPT domain"/>
    <property type="match status" value="1"/>
</dbReference>
<organism evidence="18 19">
    <name type="scientific">Candidatus Aquirickettsiella gammari</name>
    <dbReference type="NCBI Taxonomy" id="2016198"/>
    <lineage>
        <taxon>Bacteria</taxon>
        <taxon>Pseudomonadati</taxon>
        <taxon>Pseudomonadota</taxon>
        <taxon>Gammaproteobacteria</taxon>
        <taxon>Legionellales</taxon>
        <taxon>Coxiellaceae</taxon>
        <taxon>Candidatus Aquirickettsiella</taxon>
    </lineage>
</organism>
<dbReference type="PANTHER" id="PTHR45339">
    <property type="entry name" value="HYBRID SIGNAL TRANSDUCTION HISTIDINE KINASE J"/>
    <property type="match status" value="1"/>
</dbReference>
<evidence type="ECO:0000256" key="1">
    <source>
        <dbReference type="ARBA" id="ARBA00000085"/>
    </source>
</evidence>
<dbReference type="SUPFAM" id="SSF52172">
    <property type="entry name" value="CheY-like"/>
    <property type="match status" value="1"/>
</dbReference>
<dbReference type="InterPro" id="IPR001789">
    <property type="entry name" value="Sig_transdc_resp-reg_receiver"/>
</dbReference>
<dbReference type="SMART" id="SM00073">
    <property type="entry name" value="HPT"/>
    <property type="match status" value="1"/>
</dbReference>
<evidence type="ECO:0000256" key="11">
    <source>
        <dbReference type="ARBA" id="ARBA00023136"/>
    </source>
</evidence>
<dbReference type="Gene3D" id="1.20.120.160">
    <property type="entry name" value="HPT domain"/>
    <property type="match status" value="1"/>
</dbReference>
<sequence length="693" mass="76985">MNKVQQRKSLNNKISSLESKKTLRQSKSSKIDNFKNLLNAIIDSIAGIHWWKDINGIYQGCNSAMVEALGLSSRNDIIGKTDYELPWASQANILIKHDKEVMSTGITQKGKEEIIETKQGDVRTFIVAKAALRDNNNNIIGTVGNSIDVTELKQTQKALKLAKEAAEAASQAKTEFLENMRHDIRTPVSGIVGCAQIIQSQANNPDKVSEYAGDLVRSSEALLDFLNKVLEGLKVATGEMPLLKKKFDLRKNVQDIIDLNKSLAAKKNLQLSVDYDEKIPSYLIGDPVRLQRIVLELMTNALNFTQQGRVHIAVKLKKQEAQQVVVEVSVTDTGVGIPKDKQEAIFARFTRLTPSCQGIYKGLGLGLSIVKQFVDDLGGEIYVKSQLKHGTTFTCLVPFQEPLLMDSSGVEDIPFEFTTKTYQKISDKGFTHGIEANAALSTDQRKVLLVEDDQLAAKIAESILSSLNCVIDIAVDANTALQRLQKQDYHLILMDIGLPDMDGISLTHRIRLQQWQCRDTTPIIGLTAHIDVENRQRCLDAGMNAVILKPLRKETALELLTTFVPDVCINQASSTDMRSISGPVFDVDAMKVLLKNEGLIKDCINLMIESLARDLVKLPDLHQSSDWKSIREMAHKLRSGSAYCGAKRLGQACQQIVDYLRENDSGERADVLYEQLTEEMIAAKAVYKDYVGL</sequence>
<dbReference type="Pfam" id="PF00512">
    <property type="entry name" value="HisKA"/>
    <property type="match status" value="1"/>
</dbReference>
<dbReference type="PROSITE" id="PS50113">
    <property type="entry name" value="PAC"/>
    <property type="match status" value="1"/>
</dbReference>
<dbReference type="EC" id="2.7.13.3" evidence="3"/>
<evidence type="ECO:0000256" key="5">
    <source>
        <dbReference type="ARBA" id="ARBA00022553"/>
    </source>
</evidence>
<dbReference type="CDD" id="cd17546">
    <property type="entry name" value="REC_hyHK_CKI1_RcsC-like"/>
    <property type="match status" value="1"/>
</dbReference>
<keyword evidence="10" id="KW-0902">Two-component regulatory system</keyword>
<feature type="domain" description="Histidine kinase" evidence="14">
    <location>
        <begin position="179"/>
        <end position="401"/>
    </location>
</feature>
<dbReference type="SUPFAM" id="SSF55874">
    <property type="entry name" value="ATPase domain of HSP90 chaperone/DNA topoisomerase II/histidine kinase"/>
    <property type="match status" value="1"/>
</dbReference>
<dbReference type="GO" id="GO:0005524">
    <property type="term" value="F:ATP binding"/>
    <property type="evidence" value="ECO:0007669"/>
    <property type="project" value="UniProtKB-KW"/>
</dbReference>
<evidence type="ECO:0000256" key="2">
    <source>
        <dbReference type="ARBA" id="ARBA00004651"/>
    </source>
</evidence>
<dbReference type="EMBL" id="NMOS02000015">
    <property type="protein sequence ID" value="RDH40126.1"/>
    <property type="molecule type" value="Genomic_DNA"/>
</dbReference>
<dbReference type="Pfam" id="PF01627">
    <property type="entry name" value="Hpt"/>
    <property type="match status" value="1"/>
</dbReference>
<dbReference type="SUPFAM" id="SSF47384">
    <property type="entry name" value="Homodimeric domain of signal transducing histidine kinase"/>
    <property type="match status" value="1"/>
</dbReference>
<keyword evidence="11" id="KW-0472">Membrane</keyword>
<feature type="modified residue" description="4-aspartylphosphate" evidence="13">
    <location>
        <position position="495"/>
    </location>
</feature>
<dbReference type="GO" id="GO:0005886">
    <property type="term" value="C:plasma membrane"/>
    <property type="evidence" value="ECO:0007669"/>
    <property type="project" value="UniProtKB-SubCell"/>
</dbReference>
<accession>A0A370CIJ5</accession>
<evidence type="ECO:0000256" key="6">
    <source>
        <dbReference type="ARBA" id="ARBA00022692"/>
    </source>
</evidence>
<evidence type="ECO:0000313" key="19">
    <source>
        <dbReference type="Proteomes" id="UP000226429"/>
    </source>
</evidence>
<protein>
    <recommendedName>
        <fullName evidence="3">histidine kinase</fullName>
        <ecNumber evidence="3">2.7.13.3</ecNumber>
    </recommendedName>
</protein>
<evidence type="ECO:0000256" key="7">
    <source>
        <dbReference type="ARBA" id="ARBA00022741"/>
    </source>
</evidence>
<keyword evidence="5 13" id="KW-0597">Phosphoprotein</keyword>
<dbReference type="InterPro" id="IPR036097">
    <property type="entry name" value="HisK_dim/P_sf"/>
</dbReference>
<dbReference type="InterPro" id="IPR035965">
    <property type="entry name" value="PAS-like_dom_sf"/>
</dbReference>
<evidence type="ECO:0000256" key="10">
    <source>
        <dbReference type="ARBA" id="ARBA00023012"/>
    </source>
</evidence>
<dbReference type="PROSITE" id="PS50110">
    <property type="entry name" value="RESPONSE_REGULATORY"/>
    <property type="match status" value="1"/>
</dbReference>
<dbReference type="InterPro" id="IPR003594">
    <property type="entry name" value="HATPase_dom"/>
</dbReference>
<dbReference type="Gene3D" id="3.30.450.20">
    <property type="entry name" value="PAS domain"/>
    <property type="match status" value="1"/>
</dbReference>
<dbReference type="Gene3D" id="1.10.287.130">
    <property type="match status" value="1"/>
</dbReference>
<dbReference type="InterPro" id="IPR000700">
    <property type="entry name" value="PAS-assoc_C"/>
</dbReference>
<dbReference type="InterPro" id="IPR013656">
    <property type="entry name" value="PAS_4"/>
</dbReference>
<dbReference type="CDD" id="cd00082">
    <property type="entry name" value="HisKA"/>
    <property type="match status" value="1"/>
</dbReference>
<dbReference type="Pfam" id="PF02518">
    <property type="entry name" value="HATPase_c"/>
    <property type="match status" value="1"/>
</dbReference>
<reference evidence="18 19" key="2">
    <citation type="journal article" date="2018" name="J. Invertebr. Pathol.">
        <title>'Candidatus Aquirickettsiella gammari' (Gammaproteobacteria: Legionellales: Coxiellaceae): A bacterial pathogen of the freshwater crustacean Gammarus fossarum (Malacostraca: Amphipoda).</title>
        <authorList>
            <person name="Bojko J."/>
            <person name="Dunn A.M."/>
            <person name="Stebbing P.D."/>
            <person name="van Aerle R."/>
            <person name="Bacela-Spychalska K."/>
            <person name="Bean T.P."/>
            <person name="Urrutia A."/>
            <person name="Stentiford G.D."/>
        </authorList>
    </citation>
    <scope>NUCLEOTIDE SEQUENCE [LARGE SCALE GENOMIC DNA]</scope>
    <source>
        <strain evidence="18">RA15029</strain>
    </source>
</reference>
<evidence type="ECO:0000259" key="16">
    <source>
        <dbReference type="PROSITE" id="PS50113"/>
    </source>
</evidence>
<dbReference type="Gene3D" id="3.30.565.10">
    <property type="entry name" value="Histidine kinase-like ATPase, C-terminal domain"/>
    <property type="match status" value="1"/>
</dbReference>
<evidence type="ECO:0000259" key="17">
    <source>
        <dbReference type="PROSITE" id="PS50894"/>
    </source>
</evidence>
<dbReference type="InterPro" id="IPR008207">
    <property type="entry name" value="Sig_transdc_His_kin_Hpt_dom"/>
</dbReference>
<evidence type="ECO:0000256" key="9">
    <source>
        <dbReference type="ARBA" id="ARBA00022989"/>
    </source>
</evidence>
<dbReference type="InterPro" id="IPR011006">
    <property type="entry name" value="CheY-like_superfamily"/>
</dbReference>